<reference evidence="1 2" key="1">
    <citation type="journal article" date="2015" name="Nature">
        <title>rRNA introns, odd ribosomes, and small enigmatic genomes across a large radiation of phyla.</title>
        <authorList>
            <person name="Brown C.T."/>
            <person name="Hug L.A."/>
            <person name="Thomas B.C."/>
            <person name="Sharon I."/>
            <person name="Castelle C.J."/>
            <person name="Singh A."/>
            <person name="Wilkins M.J."/>
            <person name="Williams K.H."/>
            <person name="Banfield J.F."/>
        </authorList>
    </citation>
    <scope>NUCLEOTIDE SEQUENCE [LARGE SCALE GENOMIC DNA]</scope>
</reference>
<gene>
    <name evidence="1" type="ORF">UT17_C0004G0280</name>
</gene>
<evidence type="ECO:0000313" key="2">
    <source>
        <dbReference type="Proteomes" id="UP000034774"/>
    </source>
</evidence>
<protein>
    <recommendedName>
        <fullName evidence="3">VanW family protein</fullName>
    </recommendedName>
</protein>
<proteinExistence type="predicted"/>
<sequence>MFANLLLIMALVSNPNTPRVSGASNVELASRSYSMENRYNVASVNQVFRDNILLTLKYMDGTVKNKADISWPEVGKPFQTQFTLKPGEGFAFHDQVLPEYAKSVVKTTNAHFNSDDGFKSDGYLVGDGVCHLASFIYWVAKDAGLASLSLARHDFAKINDVPREYGVSIRFMPGAFANSSRQNLYIVNNKEVPITFTFDYNGSELTVSVLEDSGNS</sequence>
<name>A0A0G0LLL4_9BACT</name>
<dbReference type="AlphaFoldDB" id="A0A0G0LLL4"/>
<organism evidence="1 2">
    <name type="scientific">Candidatus Woesebacteria bacterium GW2011_GWB1_39_10</name>
    <dbReference type="NCBI Taxonomy" id="1618572"/>
    <lineage>
        <taxon>Bacteria</taxon>
        <taxon>Candidatus Woeseibacteriota</taxon>
    </lineage>
</organism>
<evidence type="ECO:0008006" key="3">
    <source>
        <dbReference type="Google" id="ProtNLM"/>
    </source>
</evidence>
<dbReference type="Pfam" id="PF04294">
    <property type="entry name" value="VanW"/>
    <property type="match status" value="1"/>
</dbReference>
<dbReference type="InterPro" id="IPR007391">
    <property type="entry name" value="Vancomycin_resist_VanW"/>
</dbReference>
<dbReference type="STRING" id="1618572.UT17_C0004G0280"/>
<evidence type="ECO:0000313" key="1">
    <source>
        <dbReference type="EMBL" id="KKQ91932.1"/>
    </source>
</evidence>
<dbReference type="EMBL" id="LBVU01000004">
    <property type="protein sequence ID" value="KKQ91932.1"/>
    <property type="molecule type" value="Genomic_DNA"/>
</dbReference>
<dbReference type="Proteomes" id="UP000034774">
    <property type="component" value="Unassembled WGS sequence"/>
</dbReference>
<accession>A0A0G0LLL4</accession>
<comment type="caution">
    <text evidence="1">The sequence shown here is derived from an EMBL/GenBank/DDBJ whole genome shotgun (WGS) entry which is preliminary data.</text>
</comment>